<proteinExistence type="predicted"/>
<dbReference type="Proteomes" id="UP000204235">
    <property type="component" value="Segment"/>
</dbReference>
<dbReference type="EMBL" id="KF623294">
    <property type="protein sequence ID" value="AGX01901.1"/>
    <property type="molecule type" value="Genomic_DNA"/>
</dbReference>
<sequence>MYSLYGFVGIPNFKNNGPGKTATIGELEDIGFQYSTEVGTYRTGTYSNVVFHSIDSRRDDVLVEVGLTYYDTILHISQWLYDRSIQGAVGQDSVALKQALTAEFGDSVEFVAVGPILLQGHYYYPASMEIKVNNSGETNDLFVWFANDNFLAEYPGKEFRIVPALEPVDQFFNQRDAVLAMLKAITSESHNAKVQAAIGKKPQSYIWTKNFNWHDIDNEDVTWPAPFTAIINGQAGVNIDYIKEAIRAYILANSEHTESEWAKVLPEIFTPTEFYIVPIWDRYSLPNQALETGVYSPTIPYSDQMTYALKYFKGYLPAHITANLCVTSCSYQSLQFLSCGNQLNYGADTRFDREWPKYANVPPVSAEFAKLPPDTQTFITKLITLLMAAEVATPQSIIPTDMTRTQRDGVYYLTTTVGAVQYLVPIKQGFALS</sequence>
<dbReference type="RefSeq" id="YP_009010232.1">
    <property type="nucleotide sequence ID" value="NC_023610.1"/>
</dbReference>
<accession>W8CZP7</accession>
<dbReference type="OrthoDB" id="3783at10239"/>
<keyword evidence="2" id="KW-1185">Reference proteome</keyword>
<organism evidence="1 2">
    <name type="scientific">Erwinia phage PhiEaH1</name>
    <dbReference type="NCBI Taxonomy" id="1401669"/>
    <lineage>
        <taxon>Viruses</taxon>
        <taxon>Duplodnaviria</taxon>
        <taxon>Heunggongvirae</taxon>
        <taxon>Uroviricota</taxon>
        <taxon>Caudoviricetes</taxon>
        <taxon>Chimalliviridae</taxon>
        <taxon>Iapetusvirus</taxon>
        <taxon>Iapetusvirus EaH1</taxon>
    </lineage>
</organism>
<dbReference type="GeneID" id="18501072"/>
<protein>
    <submittedName>
        <fullName evidence="1">Virion structural protein</fullName>
    </submittedName>
</protein>
<reference evidence="1 2" key="1">
    <citation type="journal article" date="2014" name="FEMS Microbiol. Lett.">
        <title>The genome of the Erwinia amylovora phage PhiEaH1 reveals greater diversity and broadens the applicability of phages for the treatment of fire blight.</title>
        <authorList>
            <person name="Meczker K."/>
            <person name="Domotor D."/>
            <person name="Vass J."/>
            <person name="Rakhely G."/>
            <person name="Schneider G."/>
            <person name="Kovacs T."/>
        </authorList>
    </citation>
    <scope>NUCLEOTIDE SEQUENCE [LARGE SCALE GENOMIC DNA]</scope>
</reference>
<name>W8CZP7_9CAUD</name>
<evidence type="ECO:0000313" key="1">
    <source>
        <dbReference type="EMBL" id="AGX01901.1"/>
    </source>
</evidence>
<evidence type="ECO:0000313" key="2">
    <source>
        <dbReference type="Proteomes" id="UP000204235"/>
    </source>
</evidence>
<dbReference type="KEGG" id="vg:18501072"/>